<sequence length="767" mass="87751">MKWPKRFNTVFYKLMFTYSLLLLVTIVFVGITSYVIIARTLNEEVERNDKELLAYVETMSEHSVFTTVQKLYQKLVVPHYKTVDMMSFFGETDLEDRMQDVYDAHQYLKEVVENQYNVVDSVDFYFLKSNAIMSSELALHHVQNDIEDSWVNEVGHVTDQSRWFVTKALDPKGRQINAITYIGPYPEKSTSGPKGYIAIQINELSLSNILKQSVNQDTSQLFILTPHEIVSRSGRELPANLSFVEQIRNYPGTDGHIIVDIGGTNSIVSFHTLESTGWKIVRVTSVEKFYAKNSYMRNMLILIGIIALLIGYAISSVLTARMYNPLKSIVDKAKRLFGDAPHDASVLAADNNEYEQINALINNLSVKVASLETTLESNLPVIKSKLILDLFQGNMSSYQELEERFELLQMKLPADQYYTFVTLELDYELMRHISLKNRQLIIYSIINEIDSHKASPMFGLASESPSLYRIEVLICANQPDYEAVARLFQELAAKLAADFYVTMVALIGTWERDPLQLEHGYKQSGALLKYTYFHPSQSVLFMEALMRRETSTTEMDEQLLEEFTRALKGKRPDAIKEGLLAFMNALKNGSFSANYSHKMLRELVYVYYRFVKDMNLSTRDILSKQLFTEFENIRNIEEFERWSMNVVETTFSFMELTTNTSKSAEIVKTVKAYVASHLSDDLSLDVAASVVFLSPRYLSKIFKQTAGENFVDFVTKERMNAAAAKILSTDETIEAIALGVGYNNPAYFTKRFKDTFGVTPTAYRERM</sequence>
<dbReference type="Pfam" id="PF12833">
    <property type="entry name" value="HTH_18"/>
    <property type="match status" value="1"/>
</dbReference>
<dbReference type="PROSITE" id="PS00041">
    <property type="entry name" value="HTH_ARAC_FAMILY_1"/>
    <property type="match status" value="1"/>
</dbReference>
<dbReference type="PANTHER" id="PTHR43280:SF2">
    <property type="entry name" value="HTH-TYPE TRANSCRIPTIONAL REGULATOR EXSA"/>
    <property type="match status" value="1"/>
</dbReference>
<dbReference type="Gene3D" id="1.10.10.60">
    <property type="entry name" value="Homeodomain-like"/>
    <property type="match status" value="2"/>
</dbReference>
<accession>A0ABW0KBC5</accession>
<evidence type="ECO:0000259" key="5">
    <source>
        <dbReference type="PROSITE" id="PS01124"/>
    </source>
</evidence>
<dbReference type="InterPro" id="IPR018062">
    <property type="entry name" value="HTH_AraC-typ_CS"/>
</dbReference>
<dbReference type="SUPFAM" id="SSF46689">
    <property type="entry name" value="Homeodomain-like"/>
    <property type="match status" value="2"/>
</dbReference>
<keyword evidence="7" id="KW-1185">Reference proteome</keyword>
<feature type="transmembrane region" description="Helical" evidence="4">
    <location>
        <begin position="15"/>
        <end position="37"/>
    </location>
</feature>
<keyword evidence="2" id="KW-0238">DNA-binding</keyword>
<keyword evidence="4" id="KW-0812">Transmembrane</keyword>
<dbReference type="PROSITE" id="PS01124">
    <property type="entry name" value="HTH_ARAC_FAMILY_2"/>
    <property type="match status" value="1"/>
</dbReference>
<dbReference type="Proteomes" id="UP001596044">
    <property type="component" value="Unassembled WGS sequence"/>
</dbReference>
<dbReference type="InterPro" id="IPR009057">
    <property type="entry name" value="Homeodomain-like_sf"/>
</dbReference>
<evidence type="ECO:0000256" key="2">
    <source>
        <dbReference type="ARBA" id="ARBA00023125"/>
    </source>
</evidence>
<feature type="domain" description="HTH araC/xylS-type" evidence="5">
    <location>
        <begin position="668"/>
        <end position="766"/>
    </location>
</feature>
<keyword evidence="4" id="KW-0472">Membrane</keyword>
<name>A0ABW0KBC5_9BACL</name>
<evidence type="ECO:0000256" key="3">
    <source>
        <dbReference type="ARBA" id="ARBA00023163"/>
    </source>
</evidence>
<evidence type="ECO:0000256" key="1">
    <source>
        <dbReference type="ARBA" id="ARBA00023015"/>
    </source>
</evidence>
<dbReference type="InterPro" id="IPR020449">
    <property type="entry name" value="Tscrpt_reg_AraC-type_HTH"/>
</dbReference>
<keyword evidence="3" id="KW-0804">Transcription</keyword>
<evidence type="ECO:0000256" key="4">
    <source>
        <dbReference type="SAM" id="Phobius"/>
    </source>
</evidence>
<dbReference type="PRINTS" id="PR00032">
    <property type="entry name" value="HTHARAC"/>
</dbReference>
<keyword evidence="1" id="KW-0805">Transcription regulation</keyword>
<proteinExistence type="predicted"/>
<comment type="caution">
    <text evidence="6">The sequence shown here is derived from an EMBL/GenBank/DDBJ whole genome shotgun (WGS) entry which is preliminary data.</text>
</comment>
<evidence type="ECO:0000313" key="6">
    <source>
        <dbReference type="EMBL" id="MFC5450575.1"/>
    </source>
</evidence>
<dbReference type="RefSeq" id="WP_270885231.1">
    <property type="nucleotide sequence ID" value="NZ_JAQFVF010000088.1"/>
</dbReference>
<feature type="transmembrane region" description="Helical" evidence="4">
    <location>
        <begin position="299"/>
        <end position="318"/>
    </location>
</feature>
<evidence type="ECO:0000313" key="7">
    <source>
        <dbReference type="Proteomes" id="UP001596044"/>
    </source>
</evidence>
<reference evidence="7" key="1">
    <citation type="journal article" date="2019" name="Int. J. Syst. Evol. Microbiol.">
        <title>The Global Catalogue of Microorganisms (GCM) 10K type strain sequencing project: providing services to taxonomists for standard genome sequencing and annotation.</title>
        <authorList>
            <consortium name="The Broad Institute Genomics Platform"/>
            <consortium name="The Broad Institute Genome Sequencing Center for Infectious Disease"/>
            <person name="Wu L."/>
            <person name="Ma J."/>
        </authorList>
    </citation>
    <scope>NUCLEOTIDE SEQUENCE [LARGE SCALE GENOMIC DNA]</scope>
    <source>
        <strain evidence="7">KACC 11904</strain>
    </source>
</reference>
<dbReference type="EMBL" id="JBHSMJ010000026">
    <property type="protein sequence ID" value="MFC5450575.1"/>
    <property type="molecule type" value="Genomic_DNA"/>
</dbReference>
<organism evidence="6 7">
    <name type="scientific">Paenibacillus aestuarii</name>
    <dbReference type="NCBI Taxonomy" id="516965"/>
    <lineage>
        <taxon>Bacteria</taxon>
        <taxon>Bacillati</taxon>
        <taxon>Bacillota</taxon>
        <taxon>Bacilli</taxon>
        <taxon>Bacillales</taxon>
        <taxon>Paenibacillaceae</taxon>
        <taxon>Paenibacillus</taxon>
    </lineage>
</organism>
<gene>
    <name evidence="6" type="ORF">ACFPOG_20180</name>
</gene>
<dbReference type="InterPro" id="IPR018060">
    <property type="entry name" value="HTH_AraC"/>
</dbReference>
<protein>
    <submittedName>
        <fullName evidence="6">AraC family transcriptional regulator</fullName>
    </submittedName>
</protein>
<keyword evidence="4" id="KW-1133">Transmembrane helix</keyword>
<dbReference type="PANTHER" id="PTHR43280">
    <property type="entry name" value="ARAC-FAMILY TRANSCRIPTIONAL REGULATOR"/>
    <property type="match status" value="1"/>
</dbReference>
<dbReference type="SMART" id="SM00342">
    <property type="entry name" value="HTH_ARAC"/>
    <property type="match status" value="1"/>
</dbReference>